<dbReference type="Proteomes" id="UP001054945">
    <property type="component" value="Unassembled WGS sequence"/>
</dbReference>
<dbReference type="GO" id="GO:0003676">
    <property type="term" value="F:nucleic acid binding"/>
    <property type="evidence" value="ECO:0007669"/>
    <property type="project" value="InterPro"/>
</dbReference>
<feature type="compositionally biased region" description="Polar residues" evidence="1">
    <location>
        <begin position="102"/>
        <end position="114"/>
    </location>
</feature>
<evidence type="ECO:0008006" key="4">
    <source>
        <dbReference type="Google" id="ProtNLM"/>
    </source>
</evidence>
<evidence type="ECO:0000313" key="2">
    <source>
        <dbReference type="EMBL" id="GIX96243.1"/>
    </source>
</evidence>
<organism evidence="2 3">
    <name type="scientific">Caerostris extrusa</name>
    <name type="common">Bark spider</name>
    <name type="synonym">Caerostris bankana</name>
    <dbReference type="NCBI Taxonomy" id="172846"/>
    <lineage>
        <taxon>Eukaryota</taxon>
        <taxon>Metazoa</taxon>
        <taxon>Ecdysozoa</taxon>
        <taxon>Arthropoda</taxon>
        <taxon>Chelicerata</taxon>
        <taxon>Arachnida</taxon>
        <taxon>Araneae</taxon>
        <taxon>Araneomorphae</taxon>
        <taxon>Entelegynae</taxon>
        <taxon>Araneoidea</taxon>
        <taxon>Araneidae</taxon>
        <taxon>Caerostris</taxon>
    </lineage>
</organism>
<protein>
    <recommendedName>
        <fullName evidence="4">RNase H type-1 domain-containing protein</fullName>
    </recommendedName>
</protein>
<reference evidence="2 3" key="1">
    <citation type="submission" date="2021-06" db="EMBL/GenBank/DDBJ databases">
        <title>Caerostris extrusa draft genome.</title>
        <authorList>
            <person name="Kono N."/>
            <person name="Arakawa K."/>
        </authorList>
    </citation>
    <scope>NUCLEOTIDE SEQUENCE [LARGE SCALE GENOMIC DNA]</scope>
</reference>
<comment type="caution">
    <text evidence="2">The sequence shown here is derived from an EMBL/GenBank/DDBJ whole genome shotgun (WGS) entry which is preliminary data.</text>
</comment>
<evidence type="ECO:0000313" key="3">
    <source>
        <dbReference type="Proteomes" id="UP001054945"/>
    </source>
</evidence>
<name>A0AAV4PJD6_CAEEX</name>
<dbReference type="EMBL" id="BPLR01004621">
    <property type="protein sequence ID" value="GIX96243.1"/>
    <property type="molecule type" value="Genomic_DNA"/>
</dbReference>
<feature type="region of interest" description="Disordered" evidence="1">
    <location>
        <begin position="82"/>
        <end position="114"/>
    </location>
</feature>
<dbReference type="Gene3D" id="3.30.420.10">
    <property type="entry name" value="Ribonuclease H-like superfamily/Ribonuclease H"/>
    <property type="match status" value="1"/>
</dbReference>
<dbReference type="SUPFAM" id="SSF53098">
    <property type="entry name" value="Ribonuclease H-like"/>
    <property type="match status" value="1"/>
</dbReference>
<keyword evidence="3" id="KW-1185">Reference proteome</keyword>
<gene>
    <name evidence="2" type="ORF">CEXT_209641</name>
</gene>
<evidence type="ECO:0000256" key="1">
    <source>
        <dbReference type="SAM" id="MobiDB-lite"/>
    </source>
</evidence>
<dbReference type="AlphaFoldDB" id="A0AAV4PJD6"/>
<sequence length="114" mass="12907">MFKNNKTTTEIFTDGSKLEEKVGAAFVAYENKQEIFHWKAQLQRHNSVFQAEAAAIHNAINSALSNNKVNVKIFFGQPIFNPNNQPFSQHRQPDPTNKKCHSINNQPKNSTSHG</sequence>
<dbReference type="InterPro" id="IPR036397">
    <property type="entry name" value="RNaseH_sf"/>
</dbReference>
<proteinExistence type="predicted"/>
<accession>A0AAV4PJD6</accession>
<dbReference type="InterPro" id="IPR012337">
    <property type="entry name" value="RNaseH-like_sf"/>
</dbReference>